<evidence type="ECO:0000259" key="2">
    <source>
        <dbReference type="Pfam" id="PF03011"/>
    </source>
</evidence>
<sequence>MSSRGGGTDKSAKHVLDEFGQKVHEEIVGKKADGTAKKYIDDLKGSLSQVSINSELVSSPDPCKLDYTKHTTSANGNTEPCEKDGNVERFSVKQQAEYDNKKMRSGGKGACAPYRRLSLCNKNMEKIPTSSTKHDLLVDVCMAAQFEGESIKTHYKQYEVQYPGSGSTICTVLARSFADIGDIVRGKDLYGGNKKKERLEDNLKKIFRNIYDKLLEDNMTNGKKGEIETRYKDGKDPKGDFFQLREDWWTANRETVWEAMTCKAEGAYFHATCSDGRGGAQANHQCRCDKEKAIKAGDNVSIVPTYFDYVPQYLRWFEEWAEDFCRKKNKKIKDVQKQCRDKGEDSDDRYCSRNGFDCEKTKRAIGKLRYGKGCTDCFFACHRYENWIEKQKEQFDKQKQRYDNVINGTVGSGSGRQRRGARNENYDGYEKIFYKKLKGEYSDVNDFLGLLNEEKACKEVQDDKEGKIDFKNVNSGSGSGGDASGDSSASGASSTSDTSGTNDKTKGTFYRSDYCQPCPICGVKKTNNATTGKKWEEKDKSGQCKNIKLYKPKNEEVGTSIKILKSGEGEKEIKEKLEAFCNQTNGVTTNSGDCGGTNSDSSLCDPWKCYEIDELTKEGQEGVDDVDDHYYDELVKTGGGLCILKKEEQSEKKIESEANSQNNHADIQKTFHDFFYYWVAHMLKDSIHWRTKKIKKCLEKKNGNRCRNECKTDCGCFKRWIDKKKTEWDKIKEQFSKQDFGSKGALLGVFGSGYVLQENLKEEFLKGDSTEDKQNSLDAEEIQHLREMLKETGAIAGGGSSSGGVTEQKNIMDKLIEYEKKIATECQKDCKEPSPKPSSASDLGRSETHDTPASEADDDDEDEEDDKDLDGHQDTTEDTVEDTVEDGGSSTTETQPEEAPPATDTSVNVCETVEEVLGGKLDDACKQKYGHPQRHWGWKCISDKTGTDEARAGPSRREAPSSPSGSSEKGSICVPPRRRKLYIKKIQDWAKEQSQSLETGETSSAGGKVSSQESGPAEGTSESSGSEASPQSGKESSQSGEKLRDAFIESAAVETFFLWDKYKMEKKKEKEEKKKTYEQIYESGGEDEANKNKDPQTELNDGTIPNDFLRLMFYTLADYKDILYSGSNTSDNKGTSNSNDIKNIVLEASGNKEDMEKIQKKIKEILPTSGNKENSVPPNSGQKTTRESWWDKNAKYIWNGMVCALTYKENSSGGEGKTIEKVKTADGKDLFDELKKKYGVYESVELENSETEAKKATEDPASGEKTTLDSFVKRPPYFRYLEEWGQNFCKERLKRLEKIKGDCYKDRGATKQYSGDGEDCDKVHEDPTIVRDLEGRSCAISCRSYKKWIERKKDEYDKQKSAYTEQKKKYENGNNKGGGGNGFCGTLGTYDTAAKFLKTLGPCKPNNGEGKTIFDENGDTFQHTNLCDPCSKFKVKCENGKCTSGGTKSKCDGNNRGTTTITAEKIGNGVDSTVLDMRVSDNSKSGFEDGLGDCKSSGIFTGIIEKKWECGNFCGYVVCKPKKVDGKENEKHIIQIRALLKRWVEYFLEDYNKINSKISHCMKKSDRSKCISGCEEKCKCVEQWIEKKKEEWPKIRDHYLKPYQNADGNDMKSLVRHFMETLIPQMNLVNDKKKIKDLPAFLKLYGCNCADNSQNSTQNDVVLCLLENLKTKATSCQTQHQPSGIPETECQNPTTLPDQEDLLLEETEENQVENQKVGNKAPAFCEIQEKKEEEESGCEPENEKKKDEKKEESAAIDPVEAEEKEEKVPPAPAPAAPPSTPLAPSDEPSKPISDILSSTIPFGIAIALTSIVFLFLKKKTKSSVGNLFQILQIPKSDYDIPTLKSSNRYIPYVSDRHKGKTYIYMEGDSDEDKYMFLSDTTDITSSESEYEELDINDIYVPGSPKYKTLIEVVLEPSKRDTQNDIHNDIPSDIPNTPSDTPPPITDDEWNQLKKDFISNMLQNTQNTEPNILHDNVDNNTHPTMSRHKVDQKPFIMSIHDRNLYIGEEYSYDMSTNSGQNNVYSGIDPTSANHDSYSDKNDPISDNHHPYSGIDLINDVLNGDYDIYDEILKRKENELFGTYHTKKNTSTNSVAKNTNSDPILNQINLFHKWLDRHRYMCAKLKNKEDILNKLKEEWNKENNNNSGKTYNSDNKPSHNHVLNTDVSIQIDMDNPKTKNEFKNMDTTPDKSTMNTMLDDLEKYNEPYYYDFYKDDIYYDVNDDDKASVDHNKMDNNNSDVPTKVQIEMNVINNQELLQNEYPISHM</sequence>
<evidence type="ECO:0000259" key="5">
    <source>
        <dbReference type="Pfam" id="PF15447"/>
    </source>
</evidence>
<dbReference type="InterPro" id="IPR029211">
    <property type="entry name" value="PfEMP1_ATS"/>
</dbReference>
<dbReference type="Gene3D" id="1.20.1310.20">
    <property type="entry name" value="Duffy-antigen binding domain"/>
    <property type="match status" value="2"/>
</dbReference>
<dbReference type="Pfam" id="PF03011">
    <property type="entry name" value="PFEMP"/>
    <property type="match status" value="2"/>
</dbReference>
<gene>
    <name evidence="8" type="ORF">PFMALIP_05683</name>
</gene>
<protein>
    <recommendedName>
        <fullName evidence="10">Erythrocyte membrane protein 1</fullName>
    </recommendedName>
</protein>
<evidence type="ECO:0000259" key="7">
    <source>
        <dbReference type="Pfam" id="PF22672"/>
    </source>
</evidence>
<feature type="domain" description="Duffy-antigen binding" evidence="3">
    <location>
        <begin position="109"/>
        <end position="315"/>
    </location>
</feature>
<dbReference type="Proteomes" id="UP000030699">
    <property type="component" value="Unassembled WGS sequence"/>
</dbReference>
<dbReference type="Gene3D" id="1.10.1900.40">
    <property type="entry name" value="Acidic terminal segments, variant surface antigen of PfEMP1"/>
    <property type="match status" value="2"/>
</dbReference>
<proteinExistence type="predicted"/>
<feature type="domain" description="Plasmodium falciparum erythrocyte membrane protein 1 acidic terminal segment" evidence="4">
    <location>
        <begin position="1799"/>
        <end position="2264"/>
    </location>
</feature>
<dbReference type="GO" id="GO:0046789">
    <property type="term" value="F:host cell surface receptor binding"/>
    <property type="evidence" value="ECO:0007669"/>
    <property type="project" value="InterPro"/>
</dbReference>
<feature type="compositionally biased region" description="Basic and acidic residues" evidence="1">
    <location>
        <begin position="1066"/>
        <end position="1077"/>
    </location>
</feature>
<dbReference type="Pfam" id="PF22672">
    <property type="entry name" value="DBL_C"/>
    <property type="match status" value="2"/>
</dbReference>
<dbReference type="InterPro" id="IPR054595">
    <property type="entry name" value="DBL_C"/>
</dbReference>
<feature type="region of interest" description="Disordered" evidence="1">
    <location>
        <begin position="990"/>
        <end position="1045"/>
    </location>
</feature>
<reference evidence="8 9" key="2">
    <citation type="submission" date="2013-02" db="EMBL/GenBank/DDBJ databases">
        <title>The Genome Sequence of Plasmodium falciparum MaliPS096_E11.</title>
        <authorList>
            <consortium name="The Broad Institute Genome Sequencing Platform"/>
            <consortium name="The Broad Institute Genome Sequencing Center for Infectious Disease"/>
            <person name="Neafsey D."/>
            <person name="Cheeseman I."/>
            <person name="Volkman S."/>
            <person name="Adams J."/>
            <person name="Walker B."/>
            <person name="Young S.K."/>
            <person name="Zeng Q."/>
            <person name="Gargeya S."/>
            <person name="Fitzgerald M."/>
            <person name="Haas B."/>
            <person name="Abouelleil A."/>
            <person name="Alvarado L."/>
            <person name="Arachchi H.M."/>
            <person name="Berlin A.M."/>
            <person name="Chapman S.B."/>
            <person name="Dewar J."/>
            <person name="Goldberg J."/>
            <person name="Griggs A."/>
            <person name="Gujja S."/>
            <person name="Hansen M."/>
            <person name="Howarth C."/>
            <person name="Imamovic A."/>
            <person name="Larimer J."/>
            <person name="McCowan C."/>
            <person name="Murphy C."/>
            <person name="Neiman D."/>
            <person name="Pearson M."/>
            <person name="Priest M."/>
            <person name="Roberts A."/>
            <person name="Saif S."/>
            <person name="Shea T."/>
            <person name="Sisk P."/>
            <person name="Sykes S."/>
            <person name="Wortman J."/>
            <person name="Nusbaum C."/>
            <person name="Birren B."/>
        </authorList>
    </citation>
    <scope>NUCLEOTIDE SEQUENCE [LARGE SCALE GENOMIC DNA]</scope>
    <source>
        <strain evidence="8 9">MaliPS096_E11</strain>
    </source>
</reference>
<feature type="region of interest" description="Disordered" evidence="1">
    <location>
        <begin position="1728"/>
        <end position="1790"/>
    </location>
</feature>
<dbReference type="FunFam" id="1.20.58.830:FF:000001">
    <property type="entry name" value="Erythrocyte membrane protein 1, PfEMP1"/>
    <property type="match status" value="1"/>
</dbReference>
<dbReference type="Gene3D" id="1.20.58.830">
    <property type="match status" value="3"/>
</dbReference>
<dbReference type="Pfam" id="PF05424">
    <property type="entry name" value="Duffy_binding"/>
    <property type="match status" value="2"/>
</dbReference>
<feature type="compositionally biased region" description="Acidic residues" evidence="1">
    <location>
        <begin position="855"/>
        <end position="868"/>
    </location>
</feature>
<dbReference type="GO" id="GO:0016020">
    <property type="term" value="C:membrane"/>
    <property type="evidence" value="ECO:0007669"/>
    <property type="project" value="InterPro"/>
</dbReference>
<feature type="region of interest" description="Disordered" evidence="1">
    <location>
        <begin position="1166"/>
        <end position="1186"/>
    </location>
</feature>
<dbReference type="InterPro" id="IPR004258">
    <property type="entry name" value="DBL"/>
</dbReference>
<feature type="domain" description="Cysteine-rich interdomain region 1 gamma" evidence="6">
    <location>
        <begin position="1472"/>
        <end position="1523"/>
    </location>
</feature>
<accession>A0A024WI79</accession>
<feature type="region of interest" description="Disordered" evidence="1">
    <location>
        <begin position="1066"/>
        <end position="1102"/>
    </location>
</feature>
<evidence type="ECO:0000313" key="8">
    <source>
        <dbReference type="EMBL" id="ETW46251.1"/>
    </source>
</evidence>
<dbReference type="InterPro" id="IPR042202">
    <property type="entry name" value="Duffy-ag-bd_sf"/>
</dbReference>
<feature type="region of interest" description="Disordered" evidence="1">
    <location>
        <begin position="1249"/>
        <end position="1268"/>
    </location>
</feature>
<evidence type="ECO:0000259" key="3">
    <source>
        <dbReference type="Pfam" id="PF05424"/>
    </source>
</evidence>
<feature type="region of interest" description="Disordered" evidence="1">
    <location>
        <begin position="1921"/>
        <end position="1942"/>
    </location>
</feature>
<feature type="domain" description="Duffy-binding-like" evidence="2">
    <location>
        <begin position="674"/>
        <end position="832"/>
    </location>
</feature>
<evidence type="ECO:0000259" key="6">
    <source>
        <dbReference type="Pfam" id="PF18562"/>
    </source>
</evidence>
<dbReference type="InterPro" id="IPR044932">
    <property type="entry name" value="PfEMP1_ATS_sf"/>
</dbReference>
<feature type="compositionally biased region" description="Polar residues" evidence="1">
    <location>
        <begin position="2145"/>
        <end position="2158"/>
    </location>
</feature>
<dbReference type="FunFam" id="1.20.1310.20:FF:000001">
    <property type="entry name" value="Erythrocyte membrane protein 1, PfEMP1"/>
    <property type="match status" value="1"/>
</dbReference>
<feature type="compositionally biased region" description="Basic and acidic residues" evidence="1">
    <location>
        <begin position="1741"/>
        <end position="1753"/>
    </location>
</feature>
<feature type="compositionally biased region" description="Low complexity" evidence="1">
    <location>
        <begin position="960"/>
        <end position="971"/>
    </location>
</feature>
<feature type="domain" description="Duffy-binding-like" evidence="7">
    <location>
        <begin position="1283"/>
        <end position="1424"/>
    </location>
</feature>
<dbReference type="InterPro" id="IPR029210">
    <property type="entry name" value="PfEMP1_NTS"/>
</dbReference>
<feature type="compositionally biased region" description="Low complexity" evidence="1">
    <location>
        <begin position="484"/>
        <end position="501"/>
    </location>
</feature>
<feature type="region of interest" description="Disordered" evidence="1">
    <location>
        <begin position="927"/>
        <end position="976"/>
    </location>
</feature>
<name>A0A024WI79_PLAFA</name>
<evidence type="ECO:0000259" key="4">
    <source>
        <dbReference type="Pfam" id="PF15445"/>
    </source>
</evidence>
<dbReference type="FunFam" id="1.10.1900.40:FF:000001">
    <property type="entry name" value="Erythrocyte membrane protein 1"/>
    <property type="match status" value="1"/>
</dbReference>
<feature type="compositionally biased region" description="Basic and acidic residues" evidence="1">
    <location>
        <begin position="941"/>
        <end position="959"/>
    </location>
</feature>
<feature type="domain" description="Duffy-binding-like" evidence="7">
    <location>
        <begin position="319"/>
        <end position="473"/>
    </location>
</feature>
<feature type="region of interest" description="Disordered" evidence="1">
    <location>
        <begin position="827"/>
        <end position="908"/>
    </location>
</feature>
<evidence type="ECO:0000256" key="1">
    <source>
        <dbReference type="SAM" id="MobiDB-lite"/>
    </source>
</evidence>
<feature type="compositionally biased region" description="Basic residues" evidence="1">
    <location>
        <begin position="928"/>
        <end position="937"/>
    </location>
</feature>
<dbReference type="InterPro" id="IPR041480">
    <property type="entry name" value="CIDR1_gamma"/>
</dbReference>
<reference evidence="8 9" key="1">
    <citation type="submission" date="2013-02" db="EMBL/GenBank/DDBJ databases">
        <title>The Genome Annotation of Plasmodium falciparum MaliPS096_E11.</title>
        <authorList>
            <consortium name="The Broad Institute Genome Sequencing Platform"/>
            <consortium name="The Broad Institute Genome Sequencing Center for Infectious Disease"/>
            <person name="Neafsey D."/>
            <person name="Hoffman S."/>
            <person name="Volkman S."/>
            <person name="Rosenthal P."/>
            <person name="Walker B."/>
            <person name="Young S.K."/>
            <person name="Zeng Q."/>
            <person name="Gargeya S."/>
            <person name="Fitzgerald M."/>
            <person name="Haas B."/>
            <person name="Abouelleil A."/>
            <person name="Allen A.W."/>
            <person name="Alvarado L."/>
            <person name="Arachchi H.M."/>
            <person name="Berlin A.M."/>
            <person name="Chapman S.B."/>
            <person name="Gainer-Dewar J."/>
            <person name="Goldberg J."/>
            <person name="Griggs A."/>
            <person name="Gujja S."/>
            <person name="Hansen M."/>
            <person name="Howarth C."/>
            <person name="Imamovic A."/>
            <person name="Ireland A."/>
            <person name="Larimer J."/>
            <person name="McCowan C."/>
            <person name="Murphy C."/>
            <person name="Pearson M."/>
            <person name="Poon T.W."/>
            <person name="Priest M."/>
            <person name="Roberts A."/>
            <person name="Saif S."/>
            <person name="Shea T."/>
            <person name="Sisk P."/>
            <person name="Sykes S."/>
            <person name="Wortman J."/>
            <person name="Nusbaum C."/>
            <person name="Birren B."/>
        </authorList>
    </citation>
    <scope>NUCLEOTIDE SEQUENCE [LARGE SCALE GENOMIC DNA]</scope>
    <source>
        <strain evidence="8 9">MaliPS096_E11</strain>
    </source>
</reference>
<dbReference type="OrthoDB" id="378847at2759"/>
<feature type="domain" description="Plasmodium falciparum erythrocyte membrane protein-1 N-terminal segment" evidence="5">
    <location>
        <begin position="11"/>
        <end position="49"/>
    </location>
</feature>
<feature type="domain" description="Duffy-antigen binding" evidence="3">
    <location>
        <begin position="972"/>
        <end position="1227"/>
    </location>
</feature>
<feature type="compositionally biased region" description="Polar residues" evidence="1">
    <location>
        <begin position="1168"/>
        <end position="1183"/>
    </location>
</feature>
<dbReference type="InterPro" id="IPR008602">
    <property type="entry name" value="Duffy-antigen-binding"/>
</dbReference>
<dbReference type="EMBL" id="KI925642">
    <property type="protein sequence ID" value="ETW46251.1"/>
    <property type="molecule type" value="Genomic_DNA"/>
</dbReference>
<evidence type="ECO:0000313" key="9">
    <source>
        <dbReference type="Proteomes" id="UP000030699"/>
    </source>
</evidence>
<dbReference type="Pfam" id="PF18562">
    <property type="entry name" value="CIDR1_gamma"/>
    <property type="match status" value="1"/>
</dbReference>
<dbReference type="Pfam" id="PF15447">
    <property type="entry name" value="NTS"/>
    <property type="match status" value="1"/>
</dbReference>
<dbReference type="FunFam" id="1.20.58.1930:FF:000001">
    <property type="entry name" value="Erythrocyte membrane protein 1, PfEMP1"/>
    <property type="match status" value="1"/>
</dbReference>
<evidence type="ECO:0008006" key="10">
    <source>
        <dbReference type="Google" id="ProtNLM"/>
    </source>
</evidence>
<dbReference type="SUPFAM" id="SSF140924">
    <property type="entry name" value="Duffy binding domain-like"/>
    <property type="match status" value="4"/>
</dbReference>
<organism evidence="8 9">
    <name type="scientific">Plasmodium falciparum MaliPS096_E11</name>
    <dbReference type="NCBI Taxonomy" id="1036727"/>
    <lineage>
        <taxon>Eukaryota</taxon>
        <taxon>Sar</taxon>
        <taxon>Alveolata</taxon>
        <taxon>Apicomplexa</taxon>
        <taxon>Aconoidasida</taxon>
        <taxon>Haemosporida</taxon>
        <taxon>Plasmodiidae</taxon>
        <taxon>Plasmodium</taxon>
        <taxon>Plasmodium (Laverania)</taxon>
    </lineage>
</organism>
<dbReference type="Gene3D" id="1.20.58.1930">
    <property type="match status" value="1"/>
</dbReference>
<feature type="region of interest" description="Disordered" evidence="1">
    <location>
        <begin position="468"/>
        <end position="504"/>
    </location>
</feature>
<feature type="compositionally biased region" description="Pro residues" evidence="1">
    <location>
        <begin position="1769"/>
        <end position="1781"/>
    </location>
</feature>
<feature type="region of interest" description="Disordered" evidence="1">
    <location>
        <begin position="1675"/>
        <end position="1695"/>
    </location>
</feature>
<feature type="compositionally biased region" description="Low complexity" evidence="1">
    <location>
        <begin position="1013"/>
        <end position="1033"/>
    </location>
</feature>
<dbReference type="FunFam" id="1.20.58.830:FF:000003">
    <property type="entry name" value="Erythrocyte membrane protein 1, PfEMP1"/>
    <property type="match status" value="1"/>
</dbReference>
<dbReference type="Pfam" id="PF15445">
    <property type="entry name" value="ATS"/>
    <property type="match status" value="1"/>
</dbReference>
<feature type="compositionally biased region" description="Acidic residues" evidence="1">
    <location>
        <begin position="876"/>
        <end position="885"/>
    </location>
</feature>
<feature type="compositionally biased region" description="Polar residues" evidence="1">
    <location>
        <begin position="992"/>
        <end position="1012"/>
    </location>
</feature>
<feature type="domain" description="Duffy-binding-like" evidence="2">
    <location>
        <begin position="1539"/>
        <end position="1682"/>
    </location>
</feature>
<dbReference type="FunFam" id="1.20.58.830:FF:000004">
    <property type="entry name" value="Erythrocyte membrane protein 1, PfEMP1"/>
    <property type="match status" value="1"/>
</dbReference>
<feature type="region of interest" description="Disordered" evidence="1">
    <location>
        <begin position="2139"/>
        <end position="2158"/>
    </location>
</feature>
<dbReference type="FunFam" id="1.10.1900.40:FF:000002">
    <property type="entry name" value="Erythrocyte membrane protein 1, PfEMP1"/>
    <property type="match status" value="1"/>
</dbReference>